<dbReference type="InterPro" id="IPR046140">
    <property type="entry name" value="DUF6142"/>
</dbReference>
<name>A0A1I0R372_9FIRM</name>
<accession>A0A1I0R372</accession>
<organism evidence="2 3">
    <name type="scientific">[Clostridium] fimetarium</name>
    <dbReference type="NCBI Taxonomy" id="99656"/>
    <lineage>
        <taxon>Bacteria</taxon>
        <taxon>Bacillati</taxon>
        <taxon>Bacillota</taxon>
        <taxon>Clostridia</taxon>
        <taxon>Lachnospirales</taxon>
        <taxon>Lachnospiraceae</taxon>
    </lineage>
</organism>
<dbReference type="STRING" id="99656.SAMN05421659_111139"/>
<keyword evidence="1" id="KW-0812">Transmembrane</keyword>
<dbReference type="Proteomes" id="UP000199701">
    <property type="component" value="Unassembled WGS sequence"/>
</dbReference>
<reference evidence="2 3" key="1">
    <citation type="submission" date="2016-10" db="EMBL/GenBank/DDBJ databases">
        <authorList>
            <person name="de Groot N.N."/>
        </authorList>
    </citation>
    <scope>NUCLEOTIDE SEQUENCE [LARGE SCALE GENOMIC DNA]</scope>
    <source>
        <strain evidence="2 3">DSM 9179</strain>
    </source>
</reference>
<protein>
    <submittedName>
        <fullName evidence="2">Uncharacterized protein</fullName>
    </submittedName>
</protein>
<feature type="transmembrane region" description="Helical" evidence="1">
    <location>
        <begin position="84"/>
        <end position="103"/>
    </location>
</feature>
<proteinExistence type="predicted"/>
<evidence type="ECO:0000256" key="1">
    <source>
        <dbReference type="SAM" id="Phobius"/>
    </source>
</evidence>
<evidence type="ECO:0000313" key="2">
    <source>
        <dbReference type="EMBL" id="SEW34931.1"/>
    </source>
</evidence>
<sequence>MRPFRKYKFSDKNETLGGTISTILGIISLCLLIYGVSISFRANGNAGVSLGSIGLSSAMLAIFGCVIGLISFKEEDKFYLLSKIGSMLCGILSVFMLSVLLMGI</sequence>
<keyword evidence="1" id="KW-0472">Membrane</keyword>
<feature type="transmembrane region" description="Helical" evidence="1">
    <location>
        <begin position="20"/>
        <end position="40"/>
    </location>
</feature>
<keyword evidence="3" id="KW-1185">Reference proteome</keyword>
<dbReference type="RefSeq" id="WP_092455229.1">
    <property type="nucleotide sequence ID" value="NZ_FOJI01000011.1"/>
</dbReference>
<dbReference type="AlphaFoldDB" id="A0A1I0R372"/>
<dbReference type="EMBL" id="FOJI01000011">
    <property type="protein sequence ID" value="SEW34931.1"/>
    <property type="molecule type" value="Genomic_DNA"/>
</dbReference>
<dbReference type="Pfam" id="PF19639">
    <property type="entry name" value="DUF6142"/>
    <property type="match status" value="1"/>
</dbReference>
<dbReference type="OrthoDB" id="1957044at2"/>
<gene>
    <name evidence="2" type="ORF">SAMN05421659_111139</name>
</gene>
<feature type="transmembrane region" description="Helical" evidence="1">
    <location>
        <begin position="46"/>
        <end position="72"/>
    </location>
</feature>
<evidence type="ECO:0000313" key="3">
    <source>
        <dbReference type="Proteomes" id="UP000199701"/>
    </source>
</evidence>
<keyword evidence="1" id="KW-1133">Transmembrane helix</keyword>